<accession>A0A2T0LM28</accession>
<protein>
    <submittedName>
        <fullName evidence="2">Putative enzyme related to lactoylglutathione lyase</fullName>
    </submittedName>
</protein>
<dbReference type="InterPro" id="IPR037523">
    <property type="entry name" value="VOC_core"/>
</dbReference>
<dbReference type="Pfam" id="PF18029">
    <property type="entry name" value="Glyoxalase_6"/>
    <property type="match status" value="1"/>
</dbReference>
<dbReference type="AlphaFoldDB" id="A0A2T0LM28"/>
<proteinExistence type="predicted"/>
<evidence type="ECO:0000313" key="2">
    <source>
        <dbReference type="EMBL" id="PRX44133.1"/>
    </source>
</evidence>
<dbReference type="SUPFAM" id="SSF54593">
    <property type="entry name" value="Glyoxalase/Bleomycin resistance protein/Dihydroxybiphenyl dioxygenase"/>
    <property type="match status" value="1"/>
</dbReference>
<evidence type="ECO:0000313" key="3">
    <source>
        <dbReference type="Proteomes" id="UP000238362"/>
    </source>
</evidence>
<keyword evidence="3" id="KW-1185">Reference proteome</keyword>
<dbReference type="PROSITE" id="PS51819">
    <property type="entry name" value="VOC"/>
    <property type="match status" value="1"/>
</dbReference>
<dbReference type="PANTHER" id="PTHR35908">
    <property type="entry name" value="HYPOTHETICAL FUSION PROTEIN"/>
    <property type="match status" value="1"/>
</dbReference>
<gene>
    <name evidence="2" type="ORF">B0I33_11210</name>
</gene>
<dbReference type="OrthoDB" id="1645442at2"/>
<dbReference type="Proteomes" id="UP000238362">
    <property type="component" value="Unassembled WGS sequence"/>
</dbReference>
<dbReference type="InterPro" id="IPR029068">
    <property type="entry name" value="Glyas_Bleomycin-R_OHBP_Dase"/>
</dbReference>
<dbReference type="EMBL" id="PVNH01000012">
    <property type="protein sequence ID" value="PRX44133.1"/>
    <property type="molecule type" value="Genomic_DNA"/>
</dbReference>
<comment type="caution">
    <text evidence="2">The sequence shown here is derived from an EMBL/GenBank/DDBJ whole genome shotgun (WGS) entry which is preliminary data.</text>
</comment>
<dbReference type="InterPro" id="IPR041581">
    <property type="entry name" value="Glyoxalase_6"/>
</dbReference>
<sequence>MPAQARPTAIILDCAHPAALAAFYARVTGWPVTSGDEDGAYLGDGPIQLAFQRVAGYRAPAWPDDRAQAHLDFAVPDVDAAIEELVALGATVPDFQPGNGDWVVLTDPEGHPFCLAAG</sequence>
<dbReference type="CDD" id="cd06587">
    <property type="entry name" value="VOC"/>
    <property type="match status" value="1"/>
</dbReference>
<keyword evidence="2" id="KW-0456">Lyase</keyword>
<dbReference type="GO" id="GO:0016829">
    <property type="term" value="F:lyase activity"/>
    <property type="evidence" value="ECO:0007669"/>
    <property type="project" value="UniProtKB-KW"/>
</dbReference>
<reference evidence="2 3" key="1">
    <citation type="submission" date="2018-03" db="EMBL/GenBank/DDBJ databases">
        <title>Genomic Encyclopedia of Type Strains, Phase III (KMG-III): the genomes of soil and plant-associated and newly described type strains.</title>
        <authorList>
            <person name="Whitman W."/>
        </authorList>
    </citation>
    <scope>NUCLEOTIDE SEQUENCE [LARGE SCALE GENOMIC DNA]</scope>
    <source>
        <strain evidence="2 3">CGMCC 4.7125</strain>
    </source>
</reference>
<dbReference type="Gene3D" id="3.10.180.10">
    <property type="entry name" value="2,3-Dihydroxybiphenyl 1,2-Dioxygenase, domain 1"/>
    <property type="match status" value="1"/>
</dbReference>
<dbReference type="PANTHER" id="PTHR35908:SF1">
    <property type="entry name" value="CONSERVED PROTEIN"/>
    <property type="match status" value="1"/>
</dbReference>
<evidence type="ECO:0000259" key="1">
    <source>
        <dbReference type="PROSITE" id="PS51819"/>
    </source>
</evidence>
<organism evidence="2 3">
    <name type="scientific">Prauserella shujinwangii</name>
    <dbReference type="NCBI Taxonomy" id="1453103"/>
    <lineage>
        <taxon>Bacteria</taxon>
        <taxon>Bacillati</taxon>
        <taxon>Actinomycetota</taxon>
        <taxon>Actinomycetes</taxon>
        <taxon>Pseudonocardiales</taxon>
        <taxon>Pseudonocardiaceae</taxon>
        <taxon>Prauserella</taxon>
    </lineage>
</organism>
<feature type="domain" description="VOC" evidence="1">
    <location>
        <begin position="6"/>
        <end position="118"/>
    </location>
</feature>
<dbReference type="RefSeq" id="WP_106181465.1">
    <property type="nucleotide sequence ID" value="NZ_PVNH01000012.1"/>
</dbReference>
<name>A0A2T0LM28_9PSEU</name>